<sequence length="280" mass="30433">IPTTPTYKNGRFELVCLADCGIGYAETATKFTYEATMRITCESTGWLIKTATNTAGTGLSSVKVGCFRKIFSPSTNCPAIPYLNQSLVFSFVGITVETTQTVQIAAGVNQLKCSANTFFAYIAFGQFNIFDWWMTCGDSATDGWRIRDATGRNSDYLNRAVGCVKREWIKNIQYLKGKFIILPSCTGLVLFDGSESIVTSTSNYEFSPAKSSFGSNGKFEIICPANFVLGYESITTITLDASLKVTCESSGWWVKSALYGDGAAYSPEKIGCLKATGVCI</sequence>
<dbReference type="AlphaFoldDB" id="A0AAV5TKG0"/>
<dbReference type="Proteomes" id="UP001432027">
    <property type="component" value="Unassembled WGS sequence"/>
</dbReference>
<dbReference type="EMBL" id="BTSX01000004">
    <property type="protein sequence ID" value="GMS94829.1"/>
    <property type="molecule type" value="Genomic_DNA"/>
</dbReference>
<keyword evidence="2" id="KW-1185">Reference proteome</keyword>
<feature type="non-terminal residue" evidence="1">
    <location>
        <position position="1"/>
    </location>
</feature>
<comment type="caution">
    <text evidence="1">The sequence shown here is derived from an EMBL/GenBank/DDBJ whole genome shotgun (WGS) entry which is preliminary data.</text>
</comment>
<evidence type="ECO:0000313" key="1">
    <source>
        <dbReference type="EMBL" id="GMS94829.1"/>
    </source>
</evidence>
<reference evidence="1" key="1">
    <citation type="submission" date="2023-10" db="EMBL/GenBank/DDBJ databases">
        <title>Genome assembly of Pristionchus species.</title>
        <authorList>
            <person name="Yoshida K."/>
            <person name="Sommer R.J."/>
        </authorList>
    </citation>
    <scope>NUCLEOTIDE SEQUENCE</scope>
    <source>
        <strain evidence="1">RS0144</strain>
    </source>
</reference>
<accession>A0AAV5TKG0</accession>
<proteinExistence type="predicted"/>
<protein>
    <recommendedName>
        <fullName evidence="3">Sushi domain-containing protein</fullName>
    </recommendedName>
</protein>
<organism evidence="1 2">
    <name type="scientific">Pristionchus entomophagus</name>
    <dbReference type="NCBI Taxonomy" id="358040"/>
    <lineage>
        <taxon>Eukaryota</taxon>
        <taxon>Metazoa</taxon>
        <taxon>Ecdysozoa</taxon>
        <taxon>Nematoda</taxon>
        <taxon>Chromadorea</taxon>
        <taxon>Rhabditida</taxon>
        <taxon>Rhabditina</taxon>
        <taxon>Diplogasteromorpha</taxon>
        <taxon>Diplogasteroidea</taxon>
        <taxon>Neodiplogasteridae</taxon>
        <taxon>Pristionchus</taxon>
    </lineage>
</organism>
<name>A0AAV5TKG0_9BILA</name>
<evidence type="ECO:0008006" key="3">
    <source>
        <dbReference type="Google" id="ProtNLM"/>
    </source>
</evidence>
<evidence type="ECO:0000313" key="2">
    <source>
        <dbReference type="Proteomes" id="UP001432027"/>
    </source>
</evidence>
<gene>
    <name evidence="1" type="ORF">PENTCL1PPCAC_17004</name>
</gene>